<organism evidence="2 3">
    <name type="scientific">Streptomyces atroolivaceus</name>
    <dbReference type="NCBI Taxonomy" id="66869"/>
    <lineage>
        <taxon>Bacteria</taxon>
        <taxon>Bacillati</taxon>
        <taxon>Actinomycetota</taxon>
        <taxon>Actinomycetes</taxon>
        <taxon>Kitasatosporales</taxon>
        <taxon>Streptomycetaceae</taxon>
        <taxon>Streptomyces</taxon>
    </lineage>
</organism>
<accession>A0ABV9V8M9</accession>
<dbReference type="PROSITE" id="PS51257">
    <property type="entry name" value="PROKAR_LIPOPROTEIN"/>
    <property type="match status" value="1"/>
</dbReference>
<dbReference type="EMBL" id="JBHSJE010000003">
    <property type="protein sequence ID" value="MFC4979598.1"/>
    <property type="molecule type" value="Genomic_DNA"/>
</dbReference>
<evidence type="ECO:0000313" key="3">
    <source>
        <dbReference type="Proteomes" id="UP001595908"/>
    </source>
</evidence>
<keyword evidence="1" id="KW-0732">Signal</keyword>
<comment type="caution">
    <text evidence="2">The sequence shown here is derived from an EMBL/GenBank/DDBJ whole genome shotgun (WGS) entry which is preliminary data.</text>
</comment>
<protein>
    <submittedName>
        <fullName evidence="2">Peptidase inhibitor family I36 protein</fullName>
    </submittedName>
</protein>
<dbReference type="RefSeq" id="WP_051709672.1">
    <property type="nucleotide sequence ID" value="NZ_CAKMXI010000010.1"/>
</dbReference>
<name>A0ABV9V8M9_STRAZ</name>
<reference evidence="3" key="1">
    <citation type="journal article" date="2019" name="Int. J. Syst. Evol. Microbiol.">
        <title>The Global Catalogue of Microorganisms (GCM) 10K type strain sequencing project: providing services to taxonomists for standard genome sequencing and annotation.</title>
        <authorList>
            <consortium name="The Broad Institute Genomics Platform"/>
            <consortium name="The Broad Institute Genome Sequencing Center for Infectious Disease"/>
            <person name="Wu L."/>
            <person name="Ma J."/>
        </authorList>
    </citation>
    <scope>NUCLEOTIDE SEQUENCE [LARGE SCALE GENOMIC DNA]</scope>
    <source>
        <strain evidence="3">ICMP 257</strain>
    </source>
</reference>
<sequence length="141" mass="15108">MNIKRLAVAGSLALAVTGSALVFAAPASAIISCSDYHACLHYNSDYKGALYDQLYDTPDYAGRTFEASLGGSNGAGQQVKNNAASVDNWDQVSRVRIYYNSNYDGSYAYQTIAKYGKANLNATMKNNNASGEFIDYGSAAR</sequence>
<gene>
    <name evidence="2" type="ORF">ACFPL4_14700</name>
</gene>
<dbReference type="Proteomes" id="UP001595908">
    <property type="component" value="Unassembled WGS sequence"/>
</dbReference>
<keyword evidence="3" id="KW-1185">Reference proteome</keyword>
<proteinExistence type="predicted"/>
<feature type="chain" id="PRO_5045574198" evidence="1">
    <location>
        <begin position="25"/>
        <end position="141"/>
    </location>
</feature>
<dbReference type="Pfam" id="PF03995">
    <property type="entry name" value="Inhibitor_I36"/>
    <property type="match status" value="1"/>
</dbReference>
<evidence type="ECO:0000313" key="2">
    <source>
        <dbReference type="EMBL" id="MFC4979598.1"/>
    </source>
</evidence>
<feature type="signal peptide" evidence="1">
    <location>
        <begin position="1"/>
        <end position="24"/>
    </location>
</feature>
<evidence type="ECO:0000256" key="1">
    <source>
        <dbReference type="SAM" id="SignalP"/>
    </source>
</evidence>
<dbReference type="GeneID" id="31235290"/>